<keyword evidence="3 8" id="KW-0999">Mitochondrion inner membrane</keyword>
<evidence type="ECO:0000313" key="10">
    <source>
        <dbReference type="Proteomes" id="UP001075354"/>
    </source>
</evidence>
<dbReference type="InterPro" id="IPR007715">
    <property type="entry name" value="Coq4"/>
</dbReference>
<dbReference type="EMBL" id="JAPTSV010000008">
    <property type="protein sequence ID" value="KAJ1524801.1"/>
    <property type="molecule type" value="Genomic_DNA"/>
</dbReference>
<keyword evidence="2 8" id="KW-0479">Metal-binding</keyword>
<dbReference type="PANTHER" id="PTHR12922:SF7">
    <property type="entry name" value="UBIQUINONE BIOSYNTHESIS PROTEIN COQ4 HOMOLOG, MITOCHONDRIAL"/>
    <property type="match status" value="1"/>
</dbReference>
<keyword evidence="10" id="KW-1185">Reference proteome</keyword>
<evidence type="ECO:0000256" key="2">
    <source>
        <dbReference type="ARBA" id="ARBA00022723"/>
    </source>
</evidence>
<dbReference type="PANTHER" id="PTHR12922">
    <property type="entry name" value="UBIQUINONE BIOSYNTHESIS PROTEIN"/>
    <property type="match status" value="1"/>
</dbReference>
<dbReference type="EC" id="4.1.1.130" evidence="8"/>
<evidence type="ECO:0000256" key="7">
    <source>
        <dbReference type="ARBA" id="ARBA00023239"/>
    </source>
</evidence>
<dbReference type="Pfam" id="PF05019">
    <property type="entry name" value="Coq4"/>
    <property type="match status" value="1"/>
</dbReference>
<feature type="binding site" evidence="8">
    <location>
        <position position="188"/>
    </location>
    <ligand>
        <name>Zn(2+)</name>
        <dbReference type="ChEBI" id="CHEBI:29105"/>
    </ligand>
</feature>
<dbReference type="AlphaFoldDB" id="A0AAV7XFF0"/>
<comment type="caution">
    <text evidence="9">The sequence shown here is derived from an EMBL/GenBank/DDBJ whole genome shotgun (WGS) entry which is preliminary data.</text>
</comment>
<evidence type="ECO:0000256" key="4">
    <source>
        <dbReference type="ARBA" id="ARBA00022833"/>
    </source>
</evidence>
<evidence type="ECO:0000256" key="3">
    <source>
        <dbReference type="ARBA" id="ARBA00022792"/>
    </source>
</evidence>
<dbReference type="GO" id="GO:0120539">
    <property type="term" value="F:4-hydroxy-3-methoxy-5-polyprenylbenzoate decarboxylase activity"/>
    <property type="evidence" value="ECO:0007669"/>
    <property type="project" value="UniProtKB-EC"/>
</dbReference>
<dbReference type="GO" id="GO:0031314">
    <property type="term" value="C:extrinsic component of mitochondrial inner membrane"/>
    <property type="evidence" value="ECO:0007669"/>
    <property type="project" value="UniProtKB-UniRule"/>
</dbReference>
<reference evidence="9" key="1">
    <citation type="submission" date="2022-12" db="EMBL/GenBank/DDBJ databases">
        <title>Chromosome-level genome assembly of the bean flower thrips Megalurothrips usitatus.</title>
        <authorList>
            <person name="Ma L."/>
            <person name="Liu Q."/>
            <person name="Li H."/>
            <person name="Cai W."/>
        </authorList>
    </citation>
    <scope>NUCLEOTIDE SEQUENCE</scope>
    <source>
        <strain evidence="9">Cailab_2022a</strain>
    </source>
</reference>
<comment type="subunit">
    <text evidence="8">Component of a multi-subunit COQ enzyme complex.</text>
</comment>
<comment type="pathway">
    <text evidence="8">Cofactor biosynthesis; ubiquinone biosynthesis.</text>
</comment>
<evidence type="ECO:0000256" key="8">
    <source>
        <dbReference type="HAMAP-Rule" id="MF_03111"/>
    </source>
</evidence>
<comment type="subcellular location">
    <subcellularLocation>
        <location evidence="8">Mitochondrion inner membrane</location>
        <topology evidence="8">Peripheral membrane protein</topology>
        <orientation evidence="8">Matrix side</orientation>
    </subcellularLocation>
</comment>
<keyword evidence="1 8" id="KW-0831">Ubiquinone biosynthesis</keyword>
<dbReference type="GO" id="GO:0008270">
    <property type="term" value="F:zinc ion binding"/>
    <property type="evidence" value="ECO:0007669"/>
    <property type="project" value="UniProtKB-UniRule"/>
</dbReference>
<evidence type="ECO:0000256" key="5">
    <source>
        <dbReference type="ARBA" id="ARBA00023128"/>
    </source>
</evidence>
<dbReference type="HAMAP" id="MF_03111">
    <property type="entry name" value="Coq4"/>
    <property type="match status" value="1"/>
</dbReference>
<proteinExistence type="inferred from homology"/>
<sequence>MVPFSNRSTVLVLSIAKSRCQYEKNIRSMCLTSQLLHETSHQDRPQTGQNGGNDDTFENAFARNFIPTTFLQRALLSIGSASISLANPARGDMIATLGETTGSCALQMMLQNMENSTEGSSILSEKPRINSETLNIKKLQSMPEGSLGKAYSNFLLINGVSPDTRAPVQFVEDVELAYVMQRYREAHDLIHTILQMRTNMLGEVTVKWVEAIQTKLPMCIGGAVFGSIRLSKKQRQKYITNYLPWAIKTGWESKFLLNIYFEKRWDQSLEELQRELNIEPLELEKETYVRAVLK</sequence>
<protein>
    <recommendedName>
        <fullName evidence="8">Ubiquinone biosynthesis protein COQ4 homolog, mitochondrial</fullName>
    </recommendedName>
    <alternativeName>
        <fullName evidence="8">4-hydroxy-3-methoxy-5-polyprenylbenzoate decarboxylase</fullName>
        <ecNumber evidence="8">4.1.1.130</ecNumber>
    </alternativeName>
    <alternativeName>
        <fullName evidence="8">Coenzyme Q biosynthesis protein 4 homolog</fullName>
    </alternativeName>
</protein>
<comment type="catalytic activity">
    <reaction evidence="8">
        <text>a 4-hydroxy-3-methoxy-5-(all-trans-polyprenyl)benzoate + H(+) = a 2-methoxy-6-(all-trans-polyprenyl)phenol + CO2</text>
        <dbReference type="Rhea" id="RHEA:81179"/>
        <dbReference type="Rhea" id="RHEA-COMP:9551"/>
        <dbReference type="Rhea" id="RHEA-COMP:10931"/>
        <dbReference type="ChEBI" id="CHEBI:15378"/>
        <dbReference type="ChEBI" id="CHEBI:16526"/>
        <dbReference type="ChEBI" id="CHEBI:62731"/>
        <dbReference type="ChEBI" id="CHEBI:84443"/>
        <dbReference type="EC" id="4.1.1.130"/>
    </reaction>
</comment>
<keyword evidence="4 8" id="KW-0862">Zinc</keyword>
<feature type="binding site" evidence="8">
    <location>
        <position position="203"/>
    </location>
    <ligand>
        <name>Zn(2+)</name>
        <dbReference type="ChEBI" id="CHEBI:29105"/>
    </ligand>
</feature>
<dbReference type="Proteomes" id="UP001075354">
    <property type="component" value="Chromosome 8"/>
</dbReference>
<organism evidence="9 10">
    <name type="scientific">Megalurothrips usitatus</name>
    <name type="common">bean blossom thrips</name>
    <dbReference type="NCBI Taxonomy" id="439358"/>
    <lineage>
        <taxon>Eukaryota</taxon>
        <taxon>Metazoa</taxon>
        <taxon>Ecdysozoa</taxon>
        <taxon>Arthropoda</taxon>
        <taxon>Hexapoda</taxon>
        <taxon>Insecta</taxon>
        <taxon>Pterygota</taxon>
        <taxon>Neoptera</taxon>
        <taxon>Paraneoptera</taxon>
        <taxon>Thysanoptera</taxon>
        <taxon>Terebrantia</taxon>
        <taxon>Thripoidea</taxon>
        <taxon>Thripidae</taxon>
        <taxon>Megalurothrips</taxon>
    </lineage>
</organism>
<comment type="function">
    <text evidence="8">Lyase that catalyzes the C1-decarboxylation of 4-hydroxy-3-methoxy-5-(all-trans-polyprenyl)benzoic acid into 2-methoxy-6-(all-trans-polyprenyl)phenol during ubiquinone biosynthesis.</text>
</comment>
<keyword evidence="7 8" id="KW-0456">Lyase</keyword>
<dbReference type="InterPro" id="IPR027540">
    <property type="entry name" value="Coq4_euk"/>
</dbReference>
<comment type="similarity">
    <text evidence="8">Belongs to the COQ4 family.</text>
</comment>
<gene>
    <name evidence="9" type="ORF">ONE63_009673</name>
</gene>
<keyword evidence="6 8" id="KW-0472">Membrane</keyword>
<accession>A0AAV7XFF0</accession>
<evidence type="ECO:0000256" key="1">
    <source>
        <dbReference type="ARBA" id="ARBA00022688"/>
    </source>
</evidence>
<feature type="binding site" evidence="8">
    <location>
        <position position="187"/>
    </location>
    <ligand>
        <name>Zn(2+)</name>
        <dbReference type="ChEBI" id="CHEBI:29105"/>
    </ligand>
</feature>
<evidence type="ECO:0000313" key="9">
    <source>
        <dbReference type="EMBL" id="KAJ1524801.1"/>
    </source>
</evidence>
<comment type="cofactor">
    <cofactor evidence="8">
        <name>Zn(2+)</name>
        <dbReference type="ChEBI" id="CHEBI:29105"/>
    </cofactor>
</comment>
<feature type="binding site" evidence="8">
    <location>
        <position position="191"/>
    </location>
    <ligand>
        <name>Zn(2+)</name>
        <dbReference type="ChEBI" id="CHEBI:29105"/>
    </ligand>
</feature>
<name>A0AAV7XFF0_9NEOP</name>
<evidence type="ECO:0000256" key="6">
    <source>
        <dbReference type="ARBA" id="ARBA00023136"/>
    </source>
</evidence>
<keyword evidence="5 8" id="KW-0496">Mitochondrion</keyword>